<dbReference type="HOGENOM" id="CLU_854197_0_0_2"/>
<dbReference type="AlphaFoldDB" id="A0A0E3P0B5"/>
<sequence>MYNLSIKVVVIVETSEHNTLWEGYFSSYRKVASPHRKPSLFKWLYDSYKRLYLSCVSPSDVYRLADLKACLALVDTAIDDACDNEFLIKMNGGDKFSYEMLSMLYNADRVTSGDYIPLQPAAGNNTYAKITLDIFSDLLGTHVISLPRYNEFRGEFFLAMRNVAGSMEFSYLVNRNKVAYPYYIVVRNKGPSTMVEVLSILDLMASESFDASELGKAIALFRMADVVAMLNNAVNTWKKEIIERDYSSPVISLALEKKIVKFSDFEKVDVKNMEENLSPLPEIINGELNRTILVMKEFVENYEIKSFDALKYIDNYKTYAFESQRKNEEVCQRQIA</sequence>
<dbReference type="EMBL" id="CP009506">
    <property type="protein sequence ID" value="AKB26732.1"/>
    <property type="molecule type" value="Genomic_DNA"/>
</dbReference>
<accession>A0A0E3P0B5</accession>
<keyword evidence="2" id="KW-1185">Reference proteome</keyword>
<organism evidence="1 2">
    <name type="scientific">Methanosarcina siciliae T4/M</name>
    <dbReference type="NCBI Taxonomy" id="1434120"/>
    <lineage>
        <taxon>Archaea</taxon>
        <taxon>Methanobacteriati</taxon>
        <taxon>Methanobacteriota</taxon>
        <taxon>Stenosarchaea group</taxon>
        <taxon>Methanomicrobia</taxon>
        <taxon>Methanosarcinales</taxon>
        <taxon>Methanosarcinaceae</taxon>
        <taxon>Methanosarcina</taxon>
    </lineage>
</organism>
<evidence type="ECO:0000313" key="2">
    <source>
        <dbReference type="Proteomes" id="UP000033111"/>
    </source>
</evidence>
<name>A0A0E3P0B5_9EURY</name>
<proteinExistence type="predicted"/>
<reference evidence="1 2" key="1">
    <citation type="submission" date="2014-07" db="EMBL/GenBank/DDBJ databases">
        <title>Methanogenic archaea and the global carbon cycle.</title>
        <authorList>
            <person name="Henriksen J.R."/>
            <person name="Luke J."/>
            <person name="Reinhart S."/>
            <person name="Benedict M.N."/>
            <person name="Youngblut N.D."/>
            <person name="Metcalf M.E."/>
            <person name="Whitaker R.J."/>
            <person name="Metcalf W.W."/>
        </authorList>
    </citation>
    <scope>NUCLEOTIDE SEQUENCE [LARGE SCALE GENOMIC DNA]</scope>
    <source>
        <strain evidence="1 2">T4/M</strain>
    </source>
</reference>
<dbReference type="Proteomes" id="UP000033111">
    <property type="component" value="Chromosome"/>
</dbReference>
<dbReference type="PATRIC" id="fig|1434120.4.peg.17"/>
<protein>
    <submittedName>
        <fullName evidence="1">Uncharacterized protein</fullName>
    </submittedName>
</protein>
<dbReference type="KEGG" id="msw:MSSIT_0013"/>
<gene>
    <name evidence="1" type="ORF">MSSIT_0013</name>
</gene>
<evidence type="ECO:0000313" key="1">
    <source>
        <dbReference type="EMBL" id="AKB26732.1"/>
    </source>
</evidence>